<protein>
    <submittedName>
        <fullName evidence="1">DUF739 family protein</fullName>
    </submittedName>
</protein>
<dbReference type="InterPro" id="IPR008003">
    <property type="entry name" value="DUF739"/>
</dbReference>
<sequence length="75" mass="9032">MTRFDYSKLRGKIIEKYGNQYSFAKAMNWSERTLSLKLKGERIWTQKDICKAIDLLEIPNKKIAEYFFMNEVQNF</sequence>
<organism evidence="1 2">
    <name type="scientific">Clostridium innocuum</name>
    <dbReference type="NCBI Taxonomy" id="1522"/>
    <lineage>
        <taxon>Bacteria</taxon>
        <taxon>Bacillati</taxon>
        <taxon>Bacillota</taxon>
        <taxon>Clostridia</taxon>
        <taxon>Eubacteriales</taxon>
        <taxon>Clostridiaceae</taxon>
        <taxon>Clostridium</taxon>
    </lineage>
</organism>
<gene>
    <name evidence="1" type="ORF">DXA38_14520</name>
</gene>
<name>A0A3E2VTD5_CLOIN</name>
<dbReference type="RefSeq" id="WP_117443785.1">
    <property type="nucleotide sequence ID" value="NZ_JAJFEN010000022.1"/>
</dbReference>
<dbReference type="Proteomes" id="UP000260025">
    <property type="component" value="Unassembled WGS sequence"/>
</dbReference>
<dbReference type="EMBL" id="QVEV01000023">
    <property type="protein sequence ID" value="RGC14187.1"/>
    <property type="molecule type" value="Genomic_DNA"/>
</dbReference>
<comment type="caution">
    <text evidence="1">The sequence shown here is derived from an EMBL/GenBank/DDBJ whole genome shotgun (WGS) entry which is preliminary data.</text>
</comment>
<proteinExistence type="predicted"/>
<dbReference type="Pfam" id="PF05339">
    <property type="entry name" value="DUF739"/>
    <property type="match status" value="1"/>
</dbReference>
<dbReference type="OrthoDB" id="2418220at2"/>
<dbReference type="AlphaFoldDB" id="A0A3E2VTD5"/>
<reference evidence="1 2" key="1">
    <citation type="submission" date="2018-08" db="EMBL/GenBank/DDBJ databases">
        <title>A genome reference for cultivated species of the human gut microbiota.</title>
        <authorList>
            <person name="Zou Y."/>
            <person name="Xue W."/>
            <person name="Luo G."/>
        </authorList>
    </citation>
    <scope>NUCLEOTIDE SEQUENCE [LARGE SCALE GENOMIC DNA]</scope>
    <source>
        <strain evidence="1 2">OF01-2LB</strain>
    </source>
</reference>
<evidence type="ECO:0000313" key="2">
    <source>
        <dbReference type="Proteomes" id="UP000260025"/>
    </source>
</evidence>
<evidence type="ECO:0000313" key="1">
    <source>
        <dbReference type="EMBL" id="RGC14187.1"/>
    </source>
</evidence>
<accession>A0A3E2VTD5</accession>